<reference evidence="2" key="1">
    <citation type="submission" date="2020-01" db="EMBL/GenBank/DDBJ databases">
        <authorList>
            <person name="Rat A."/>
        </authorList>
    </citation>
    <scope>NUCLEOTIDE SEQUENCE</scope>
    <source>
        <strain evidence="2">LMG 31231</strain>
    </source>
</reference>
<evidence type="ECO:0000313" key="3">
    <source>
        <dbReference type="Proteomes" id="UP001138751"/>
    </source>
</evidence>
<evidence type="ECO:0000256" key="1">
    <source>
        <dbReference type="SAM" id="SignalP"/>
    </source>
</evidence>
<keyword evidence="1" id="KW-0732">Signal</keyword>
<comment type="caution">
    <text evidence="2">The sequence shown here is derived from an EMBL/GenBank/DDBJ whole genome shotgun (WGS) entry which is preliminary data.</text>
</comment>
<dbReference type="RefSeq" id="WP_211861300.1">
    <property type="nucleotide sequence ID" value="NZ_JAAEDM010000012.1"/>
</dbReference>
<evidence type="ECO:0000313" key="2">
    <source>
        <dbReference type="EMBL" id="MBR0670923.1"/>
    </source>
</evidence>
<dbReference type="EMBL" id="JAAEDM010000012">
    <property type="protein sequence ID" value="MBR0670923.1"/>
    <property type="molecule type" value="Genomic_DNA"/>
</dbReference>
<reference evidence="2" key="2">
    <citation type="journal article" date="2021" name="Syst. Appl. Microbiol.">
        <title>Roseomonas hellenica sp. nov., isolated from roots of wild-growing Alkanna tinctoria.</title>
        <authorList>
            <person name="Rat A."/>
            <person name="Naranjo H.D."/>
            <person name="Lebbe L."/>
            <person name="Cnockaert M."/>
            <person name="Krigas N."/>
            <person name="Grigoriadou K."/>
            <person name="Maloupa E."/>
            <person name="Willems A."/>
        </authorList>
    </citation>
    <scope>NUCLEOTIDE SEQUENCE</scope>
    <source>
        <strain evidence="2">LMG 31231</strain>
    </source>
</reference>
<organism evidence="2 3">
    <name type="scientific">Neoroseomonas soli</name>
    <dbReference type="NCBI Taxonomy" id="1081025"/>
    <lineage>
        <taxon>Bacteria</taxon>
        <taxon>Pseudomonadati</taxon>
        <taxon>Pseudomonadota</taxon>
        <taxon>Alphaproteobacteria</taxon>
        <taxon>Acetobacterales</taxon>
        <taxon>Acetobacteraceae</taxon>
        <taxon>Neoroseomonas</taxon>
    </lineage>
</organism>
<feature type="signal peptide" evidence="1">
    <location>
        <begin position="1"/>
        <end position="24"/>
    </location>
</feature>
<proteinExistence type="predicted"/>
<sequence>MPHLSRRLMLAAPLFAAVARPAAAQSPSVMLFRVVSPRDEIFIGLTPAELDAMGTGPEVERIARKLVADGQVGAWRYAVGRAPDGSTRFAAIGRIAILRQETYRIEPYMPALPVAPPPAS</sequence>
<accession>A0A9X9WUU4</accession>
<feature type="chain" id="PRO_5040775266" evidence="1">
    <location>
        <begin position="25"/>
        <end position="120"/>
    </location>
</feature>
<gene>
    <name evidence="2" type="ORF">GXW76_07040</name>
</gene>
<name>A0A9X9WUU4_9PROT</name>
<dbReference type="AlphaFoldDB" id="A0A9X9WUU4"/>
<protein>
    <submittedName>
        <fullName evidence="2">Uncharacterized protein</fullName>
    </submittedName>
</protein>
<dbReference type="Proteomes" id="UP001138751">
    <property type="component" value="Unassembled WGS sequence"/>
</dbReference>
<keyword evidence="3" id="KW-1185">Reference proteome</keyword>